<dbReference type="InterPro" id="IPR000048">
    <property type="entry name" value="IQ_motif_EF-hand-BS"/>
</dbReference>
<dbReference type="PANTHER" id="PTHR31250">
    <property type="entry name" value="IQ DOMAIN-CONTAINING PROTEIN IQM3"/>
    <property type="match status" value="1"/>
</dbReference>
<feature type="region of interest" description="Disordered" evidence="5">
    <location>
        <begin position="489"/>
        <end position="518"/>
    </location>
</feature>
<evidence type="ECO:0000256" key="3">
    <source>
        <dbReference type="ARBA" id="ARBA00022490"/>
    </source>
</evidence>
<keyword evidence="4" id="KW-0539">Nucleus</keyword>
<protein>
    <submittedName>
        <fullName evidence="6">Uncharacterized protein</fullName>
    </submittedName>
</protein>
<evidence type="ECO:0000313" key="7">
    <source>
        <dbReference type="Proteomes" id="UP000655225"/>
    </source>
</evidence>
<dbReference type="AlphaFoldDB" id="A0A835D9Y1"/>
<evidence type="ECO:0000256" key="4">
    <source>
        <dbReference type="ARBA" id="ARBA00023242"/>
    </source>
</evidence>
<evidence type="ECO:0000256" key="1">
    <source>
        <dbReference type="ARBA" id="ARBA00004123"/>
    </source>
</evidence>
<dbReference type="PROSITE" id="PS50096">
    <property type="entry name" value="IQ"/>
    <property type="match status" value="1"/>
</dbReference>
<gene>
    <name evidence="6" type="ORF">HHK36_019317</name>
</gene>
<sequence>MTTNAEERESFESKAAVKLQKVYRSYRARRKLADSVVVAEELWWQAIDFARLNHSTISFFNFLKPETVSSRWSRIGMNASKACLLLLCFYFFDFFHRCLVIVGKGLSKDANGQKLAFQHWIEAIDPRHRYGHSLHLYGEEWRKGDAGQPFFYWLDIGDGKDFDLKECPRSMLRQQCIKYLGPQEREHYEYIVVEGKIVHKQTGDLLNTNKGLQGTKWIYVMSTSKKLYAGEKKKGIFHHSSFIAGGATLAAGRLTSEDGMLKVQSGSSATTGASCLADEAGVWDVPTPDAMVVRSSTEDYDDDGKLVRRGSTIGVVPTDIEPPQLENLKEVGKYQPLEPTEVAQTESESRYKRTLSGALYRPMVEVPEKAILKRMNSKRAASSYQLGHQLPLKWSTGAGPRIGGVADFPLELRVHALEFVDLSPRVPATQSFSQLLTHNSCTSAHISGHYHPIDDNFSSFLALLKENGVNLDEVQVRFSTEDCDKDSKSVRERSTIGVPTDTKHPQLEIPREDGNYQPSVPTEVAETESDSCYKRTLSFGVQCPRVKVLEKARLKRINWKKAVSSYQ</sequence>
<evidence type="ECO:0000313" key="6">
    <source>
        <dbReference type="EMBL" id="KAF8395371.1"/>
    </source>
</evidence>
<feature type="compositionally biased region" description="Basic and acidic residues" evidence="5">
    <location>
        <begin position="501"/>
        <end position="514"/>
    </location>
</feature>
<dbReference type="CDD" id="cd23767">
    <property type="entry name" value="IQCD"/>
    <property type="match status" value="1"/>
</dbReference>
<evidence type="ECO:0000256" key="5">
    <source>
        <dbReference type="SAM" id="MobiDB-lite"/>
    </source>
</evidence>
<comment type="caution">
    <text evidence="6">The sequence shown here is derived from an EMBL/GenBank/DDBJ whole genome shotgun (WGS) entry which is preliminary data.</text>
</comment>
<dbReference type="PANTHER" id="PTHR31250:SF10">
    <property type="entry name" value="IQ DOMAIN-CONTAINING PROTEIN IQM3"/>
    <property type="match status" value="1"/>
</dbReference>
<keyword evidence="7" id="KW-1185">Reference proteome</keyword>
<dbReference type="InterPro" id="IPR044159">
    <property type="entry name" value="IQM"/>
</dbReference>
<dbReference type="GO" id="GO:0005634">
    <property type="term" value="C:nucleus"/>
    <property type="evidence" value="ECO:0007669"/>
    <property type="project" value="UniProtKB-SubCell"/>
</dbReference>
<proteinExistence type="predicted"/>
<accession>A0A835D9Y1</accession>
<comment type="subcellular location">
    <subcellularLocation>
        <location evidence="2">Cytoplasm</location>
    </subcellularLocation>
    <subcellularLocation>
        <location evidence="1">Nucleus</location>
    </subcellularLocation>
</comment>
<evidence type="ECO:0000256" key="2">
    <source>
        <dbReference type="ARBA" id="ARBA00004496"/>
    </source>
</evidence>
<dbReference type="OMA" id="HYEYIIA"/>
<name>A0A835D9Y1_TETSI</name>
<dbReference type="GO" id="GO:0005737">
    <property type="term" value="C:cytoplasm"/>
    <property type="evidence" value="ECO:0007669"/>
    <property type="project" value="UniProtKB-SubCell"/>
</dbReference>
<dbReference type="EMBL" id="JABCRI010000013">
    <property type="protein sequence ID" value="KAF8395371.1"/>
    <property type="molecule type" value="Genomic_DNA"/>
</dbReference>
<dbReference type="Pfam" id="PF00612">
    <property type="entry name" value="IQ"/>
    <property type="match status" value="1"/>
</dbReference>
<keyword evidence="3" id="KW-0963">Cytoplasm</keyword>
<reference evidence="6 7" key="1">
    <citation type="submission" date="2020-04" db="EMBL/GenBank/DDBJ databases">
        <title>Plant Genome Project.</title>
        <authorList>
            <person name="Zhang R.-G."/>
        </authorList>
    </citation>
    <scope>NUCLEOTIDE SEQUENCE [LARGE SCALE GENOMIC DNA]</scope>
    <source>
        <strain evidence="6">YNK0</strain>
        <tissue evidence="6">Leaf</tissue>
    </source>
</reference>
<dbReference type="OrthoDB" id="7344096at2759"/>
<organism evidence="6 7">
    <name type="scientific">Tetracentron sinense</name>
    <name type="common">Spur-leaf</name>
    <dbReference type="NCBI Taxonomy" id="13715"/>
    <lineage>
        <taxon>Eukaryota</taxon>
        <taxon>Viridiplantae</taxon>
        <taxon>Streptophyta</taxon>
        <taxon>Embryophyta</taxon>
        <taxon>Tracheophyta</taxon>
        <taxon>Spermatophyta</taxon>
        <taxon>Magnoliopsida</taxon>
        <taxon>Trochodendrales</taxon>
        <taxon>Trochodendraceae</taxon>
        <taxon>Tetracentron</taxon>
    </lineage>
</organism>
<dbReference type="Proteomes" id="UP000655225">
    <property type="component" value="Unassembled WGS sequence"/>
</dbReference>